<dbReference type="EMBL" id="SJPX01000001">
    <property type="protein sequence ID" value="TWU58317.1"/>
    <property type="molecule type" value="Genomic_DNA"/>
</dbReference>
<protein>
    <recommendedName>
        <fullName evidence="1">DUF4332 domain-containing protein</fullName>
    </recommendedName>
</protein>
<organism evidence="2 3">
    <name type="scientific">Rubripirellula reticaptiva</name>
    <dbReference type="NCBI Taxonomy" id="2528013"/>
    <lineage>
        <taxon>Bacteria</taxon>
        <taxon>Pseudomonadati</taxon>
        <taxon>Planctomycetota</taxon>
        <taxon>Planctomycetia</taxon>
        <taxon>Pirellulales</taxon>
        <taxon>Pirellulaceae</taxon>
        <taxon>Rubripirellula</taxon>
    </lineage>
</organism>
<comment type="caution">
    <text evidence="2">The sequence shown here is derived from an EMBL/GenBank/DDBJ whole genome shotgun (WGS) entry which is preliminary data.</text>
</comment>
<keyword evidence="3" id="KW-1185">Reference proteome</keyword>
<dbReference type="RefSeq" id="WP_186776037.1">
    <property type="nucleotide sequence ID" value="NZ_SJPX01000001.1"/>
</dbReference>
<reference evidence="2 3" key="1">
    <citation type="submission" date="2019-02" db="EMBL/GenBank/DDBJ databases">
        <title>Deep-cultivation of Planctomycetes and their phenomic and genomic characterization uncovers novel biology.</title>
        <authorList>
            <person name="Wiegand S."/>
            <person name="Jogler M."/>
            <person name="Boedeker C."/>
            <person name="Pinto D."/>
            <person name="Vollmers J."/>
            <person name="Rivas-Marin E."/>
            <person name="Kohn T."/>
            <person name="Peeters S.H."/>
            <person name="Heuer A."/>
            <person name="Rast P."/>
            <person name="Oberbeckmann S."/>
            <person name="Bunk B."/>
            <person name="Jeske O."/>
            <person name="Meyerdierks A."/>
            <person name="Storesund J.E."/>
            <person name="Kallscheuer N."/>
            <person name="Luecker S."/>
            <person name="Lage O.M."/>
            <person name="Pohl T."/>
            <person name="Merkel B.J."/>
            <person name="Hornburger P."/>
            <person name="Mueller R.-W."/>
            <person name="Bruemmer F."/>
            <person name="Labrenz M."/>
            <person name="Spormann A.M."/>
            <person name="Op Den Camp H."/>
            <person name="Overmann J."/>
            <person name="Amann R."/>
            <person name="Jetten M.S.M."/>
            <person name="Mascher T."/>
            <person name="Medema M.H."/>
            <person name="Devos D.P."/>
            <person name="Kaster A.-K."/>
            <person name="Ovreas L."/>
            <person name="Rohde M."/>
            <person name="Galperin M.Y."/>
            <person name="Jogler C."/>
        </authorList>
    </citation>
    <scope>NUCLEOTIDE SEQUENCE [LARGE SCALE GENOMIC DNA]</scope>
    <source>
        <strain evidence="2 3">Poly59</strain>
    </source>
</reference>
<dbReference type="SUPFAM" id="SSF48537">
    <property type="entry name" value="Phospholipase C/P1 nuclease"/>
    <property type="match status" value="1"/>
</dbReference>
<accession>A0A5C6FCG1</accession>
<dbReference type="GO" id="GO:0016788">
    <property type="term" value="F:hydrolase activity, acting on ester bonds"/>
    <property type="evidence" value="ECO:0007669"/>
    <property type="project" value="InterPro"/>
</dbReference>
<dbReference type="Pfam" id="PF14229">
    <property type="entry name" value="DUF4332"/>
    <property type="match status" value="1"/>
</dbReference>
<evidence type="ECO:0000313" key="3">
    <source>
        <dbReference type="Proteomes" id="UP000317977"/>
    </source>
</evidence>
<dbReference type="AlphaFoldDB" id="A0A5C6FCG1"/>
<feature type="domain" description="DUF4332" evidence="1">
    <location>
        <begin position="390"/>
        <end position="511"/>
    </location>
</feature>
<evidence type="ECO:0000259" key="1">
    <source>
        <dbReference type="Pfam" id="PF14229"/>
    </source>
</evidence>
<proteinExistence type="predicted"/>
<dbReference type="Gene3D" id="1.10.575.10">
    <property type="entry name" value="P1 Nuclease"/>
    <property type="match status" value="1"/>
</dbReference>
<dbReference type="InterPro" id="IPR025567">
    <property type="entry name" value="DUF4332"/>
</dbReference>
<gene>
    <name evidence="2" type="ORF">Poly59_12280</name>
</gene>
<dbReference type="CDD" id="cd10981">
    <property type="entry name" value="ZnPC_S1P1"/>
    <property type="match status" value="1"/>
</dbReference>
<evidence type="ECO:0000313" key="2">
    <source>
        <dbReference type="EMBL" id="TWU58317.1"/>
    </source>
</evidence>
<dbReference type="InterPro" id="IPR008947">
    <property type="entry name" value="PLipase_C/P1_nuclease_dom_sf"/>
</dbReference>
<name>A0A5C6FCG1_9BACT</name>
<dbReference type="Proteomes" id="UP000317977">
    <property type="component" value="Unassembled WGS sequence"/>
</dbReference>
<sequence>MNPLFLILRAAHCRSTHHFFAIDALPLVQTDAGQRLARVLLRHHDRYLRGAKDPDTRFRDFQNHVVHVTDGYWGGAPRVAHLWYDKLQNHLRAGRYSDAAHAAGVLSHYFTDPMMPLHTQQCEREKVLHRPIEWSVTRSYESILTVWRDDPARTVFNLSNNIGWLGEAILHGAKFANRSYFPLLDTYDLERGRAHPPDGLGLVAQRALSELFGLAITGWARVLERAARDAESAMGQPIAKASLSASTALAVIRTPARAWLKRIENRIEQDAVGRLISEFRRTGTLQKNLPADVDIVHRVIDVYRTEMASRESRRARRLAAKKIQAAAIQAANETNEIVVATTSEADLEPSHQDYPATIPFVPRSVDTPVTHQPVNDRCRLSRQDPLVNAPSIGPKTAQRFASVGIHTVGEFLDESAAKMAAEMLTYWITTETVTQWQWQAKLMCEIPELLARECQMLAGAQYNSASAVAVCKAGELHQEVAQFAMTSSGRRYLRGADAPKLSDVRRWIADSAEAISSARSAA</sequence>